<reference evidence="3" key="1">
    <citation type="journal article" date="2019" name="Int. J. Syst. Evol. Microbiol.">
        <title>The Global Catalogue of Microorganisms (GCM) 10K type strain sequencing project: providing services to taxonomists for standard genome sequencing and annotation.</title>
        <authorList>
            <consortium name="The Broad Institute Genomics Platform"/>
            <consortium name="The Broad Institute Genome Sequencing Center for Infectious Disease"/>
            <person name="Wu L."/>
            <person name="Ma J."/>
        </authorList>
    </citation>
    <scope>NUCLEOTIDE SEQUENCE [LARGE SCALE GENOMIC DNA]</scope>
    <source>
        <strain evidence="3">JCM 18532</strain>
    </source>
</reference>
<comment type="caution">
    <text evidence="2">The sequence shown here is derived from an EMBL/GenBank/DDBJ whole genome shotgun (WGS) entry which is preliminary data.</text>
</comment>
<proteinExistence type="predicted"/>
<dbReference type="Proteomes" id="UP001499882">
    <property type="component" value="Unassembled WGS sequence"/>
</dbReference>
<evidence type="ECO:0000313" key="3">
    <source>
        <dbReference type="Proteomes" id="UP001499882"/>
    </source>
</evidence>
<sequence>MWTWIVAVAAGIYAFWPRADGLDSRVDRATGIAHGRAGNYSGTSNSGADGGGGL</sequence>
<organism evidence="2 3">
    <name type="scientific">Nocardioides endophyticus</name>
    <dbReference type="NCBI Taxonomy" id="1353775"/>
    <lineage>
        <taxon>Bacteria</taxon>
        <taxon>Bacillati</taxon>
        <taxon>Actinomycetota</taxon>
        <taxon>Actinomycetes</taxon>
        <taxon>Propionibacteriales</taxon>
        <taxon>Nocardioidaceae</taxon>
        <taxon>Nocardioides</taxon>
    </lineage>
</organism>
<evidence type="ECO:0000313" key="2">
    <source>
        <dbReference type="EMBL" id="GAA4758873.1"/>
    </source>
</evidence>
<protein>
    <submittedName>
        <fullName evidence="2">Uncharacterized protein</fullName>
    </submittedName>
</protein>
<feature type="region of interest" description="Disordered" evidence="1">
    <location>
        <begin position="34"/>
        <end position="54"/>
    </location>
</feature>
<dbReference type="EMBL" id="BAABKN010000036">
    <property type="protein sequence ID" value="GAA4758873.1"/>
    <property type="molecule type" value="Genomic_DNA"/>
</dbReference>
<evidence type="ECO:0000256" key="1">
    <source>
        <dbReference type="SAM" id="MobiDB-lite"/>
    </source>
</evidence>
<dbReference type="RefSeq" id="WP_345529939.1">
    <property type="nucleotide sequence ID" value="NZ_BAABKN010000036.1"/>
</dbReference>
<keyword evidence="3" id="KW-1185">Reference proteome</keyword>
<name>A0ABP8ZKW9_9ACTN</name>
<accession>A0ABP8ZKW9</accession>
<gene>
    <name evidence="2" type="ORF">GCM10023350_50990</name>
</gene>